<gene>
    <name evidence="1" type="ORF">V6N12_055483</name>
</gene>
<reference evidence="1 2" key="1">
    <citation type="journal article" date="2024" name="G3 (Bethesda)">
        <title>Genome assembly of Hibiscus sabdariffa L. provides insights into metabolisms of medicinal natural products.</title>
        <authorList>
            <person name="Kim T."/>
        </authorList>
    </citation>
    <scope>NUCLEOTIDE SEQUENCE [LARGE SCALE GENOMIC DNA]</scope>
    <source>
        <strain evidence="1">TK-2024</strain>
        <tissue evidence="1">Old leaves</tissue>
    </source>
</reference>
<organism evidence="1 2">
    <name type="scientific">Hibiscus sabdariffa</name>
    <name type="common">roselle</name>
    <dbReference type="NCBI Taxonomy" id="183260"/>
    <lineage>
        <taxon>Eukaryota</taxon>
        <taxon>Viridiplantae</taxon>
        <taxon>Streptophyta</taxon>
        <taxon>Embryophyta</taxon>
        <taxon>Tracheophyta</taxon>
        <taxon>Spermatophyta</taxon>
        <taxon>Magnoliopsida</taxon>
        <taxon>eudicotyledons</taxon>
        <taxon>Gunneridae</taxon>
        <taxon>Pentapetalae</taxon>
        <taxon>rosids</taxon>
        <taxon>malvids</taxon>
        <taxon>Malvales</taxon>
        <taxon>Malvaceae</taxon>
        <taxon>Malvoideae</taxon>
        <taxon>Hibiscus</taxon>
    </lineage>
</organism>
<evidence type="ECO:0000313" key="2">
    <source>
        <dbReference type="Proteomes" id="UP001472677"/>
    </source>
</evidence>
<comment type="caution">
    <text evidence="1">The sequence shown here is derived from an EMBL/GenBank/DDBJ whole genome shotgun (WGS) entry which is preliminary data.</text>
</comment>
<evidence type="ECO:0000313" key="1">
    <source>
        <dbReference type="EMBL" id="KAK8510554.1"/>
    </source>
</evidence>
<keyword evidence="2" id="KW-1185">Reference proteome</keyword>
<dbReference type="EMBL" id="JBBPBM010000084">
    <property type="protein sequence ID" value="KAK8510554.1"/>
    <property type="molecule type" value="Genomic_DNA"/>
</dbReference>
<protein>
    <submittedName>
        <fullName evidence="1">Uncharacterized protein</fullName>
    </submittedName>
</protein>
<proteinExistence type="predicted"/>
<sequence>MPIAHSIFNNLFVPHSREVLMSWDLLRDNMIWLVGDGNSISLCADMSWTPTSFGSYLWVPRSSPRGWPMGYLELSLFPFLMLWASDQQKLIMEVPVVFGDGVEASTYDKLVDEHWDAINPLWKTI</sequence>
<name>A0ABR2BTT3_9ROSI</name>
<dbReference type="Proteomes" id="UP001472677">
    <property type="component" value="Unassembled WGS sequence"/>
</dbReference>
<accession>A0ABR2BTT3</accession>